<protein>
    <recommendedName>
        <fullName evidence="3">methylated-DNA--[protein]-cysteine S-methyltransferase</fullName>
        <ecNumber evidence="3">2.1.1.63</ecNumber>
    </recommendedName>
</protein>
<dbReference type="GO" id="GO:0032259">
    <property type="term" value="P:methylation"/>
    <property type="evidence" value="ECO:0007669"/>
    <property type="project" value="UniProtKB-KW"/>
</dbReference>
<proteinExistence type="inferred from homology"/>
<keyword evidence="6" id="KW-0227">DNA damage</keyword>
<evidence type="ECO:0000313" key="11">
    <source>
        <dbReference type="Proteomes" id="UP000240653"/>
    </source>
</evidence>
<evidence type="ECO:0000256" key="7">
    <source>
        <dbReference type="ARBA" id="ARBA00023204"/>
    </source>
</evidence>
<dbReference type="Gene3D" id="1.10.10.10">
    <property type="entry name" value="Winged helix-like DNA-binding domain superfamily/Winged helix DNA-binding domain"/>
    <property type="match status" value="1"/>
</dbReference>
<name>A0A2P7RXJ2_9HYPH</name>
<dbReference type="InterPro" id="IPR014048">
    <property type="entry name" value="MethylDNA_cys_MeTrfase_DNA-bd"/>
</dbReference>
<comment type="catalytic activity">
    <reaction evidence="1">
        <text>a 4-O-methyl-thymidine in DNA + L-cysteinyl-[protein] = a thymidine in DNA + S-methyl-L-cysteinyl-[protein]</text>
        <dbReference type="Rhea" id="RHEA:53428"/>
        <dbReference type="Rhea" id="RHEA-COMP:10131"/>
        <dbReference type="Rhea" id="RHEA-COMP:10132"/>
        <dbReference type="Rhea" id="RHEA-COMP:13555"/>
        <dbReference type="Rhea" id="RHEA-COMP:13556"/>
        <dbReference type="ChEBI" id="CHEBI:29950"/>
        <dbReference type="ChEBI" id="CHEBI:82612"/>
        <dbReference type="ChEBI" id="CHEBI:137386"/>
        <dbReference type="ChEBI" id="CHEBI:137387"/>
        <dbReference type="EC" id="2.1.1.63"/>
    </reaction>
</comment>
<dbReference type="PANTHER" id="PTHR10815">
    <property type="entry name" value="METHYLATED-DNA--PROTEIN-CYSTEINE METHYLTRANSFERASE"/>
    <property type="match status" value="1"/>
</dbReference>
<evidence type="ECO:0000256" key="8">
    <source>
        <dbReference type="ARBA" id="ARBA00049348"/>
    </source>
</evidence>
<keyword evidence="4 10" id="KW-0489">Methyltransferase</keyword>
<gene>
    <name evidence="10" type="ORF">C7I85_27230</name>
</gene>
<dbReference type="EC" id="2.1.1.63" evidence="3"/>
<dbReference type="Pfam" id="PF01035">
    <property type="entry name" value="DNA_binding_1"/>
    <property type="match status" value="1"/>
</dbReference>
<dbReference type="RefSeq" id="WP_106727144.1">
    <property type="nucleotide sequence ID" value="NZ_PXYL01000025.1"/>
</dbReference>
<evidence type="ECO:0000256" key="5">
    <source>
        <dbReference type="ARBA" id="ARBA00022679"/>
    </source>
</evidence>
<dbReference type="OrthoDB" id="9802228at2"/>
<dbReference type="SUPFAM" id="SSF46767">
    <property type="entry name" value="Methylated DNA-protein cysteine methyltransferase, C-terminal domain"/>
    <property type="match status" value="1"/>
</dbReference>
<evidence type="ECO:0000259" key="9">
    <source>
        <dbReference type="Pfam" id="PF01035"/>
    </source>
</evidence>
<dbReference type="GO" id="GO:0003908">
    <property type="term" value="F:methylated-DNA-[protein]-cysteine S-methyltransferase activity"/>
    <property type="evidence" value="ECO:0007669"/>
    <property type="project" value="UniProtKB-EC"/>
</dbReference>
<keyword evidence="5 10" id="KW-0808">Transferase</keyword>
<feature type="domain" description="Methylated-DNA-[protein]-cysteine S-methyltransferase DNA binding" evidence="9">
    <location>
        <begin position="95"/>
        <end position="174"/>
    </location>
</feature>
<dbReference type="InterPro" id="IPR036217">
    <property type="entry name" value="MethylDNA_cys_MeTrfase_DNAb"/>
</dbReference>
<reference evidence="10 11" key="1">
    <citation type="submission" date="2018-03" db="EMBL/GenBank/DDBJ databases">
        <title>The draft genome of Mesorhizobium soli JCM 19897.</title>
        <authorList>
            <person name="Li L."/>
            <person name="Liu L."/>
            <person name="Liang L."/>
            <person name="Wang T."/>
            <person name="Zhang X."/>
        </authorList>
    </citation>
    <scope>NUCLEOTIDE SEQUENCE [LARGE SCALE GENOMIC DNA]</scope>
    <source>
        <strain evidence="10 11">JCM 19897</strain>
    </source>
</reference>
<comment type="similarity">
    <text evidence="2">Belongs to the MGMT family.</text>
</comment>
<dbReference type="CDD" id="cd06445">
    <property type="entry name" value="ATase"/>
    <property type="match status" value="1"/>
</dbReference>
<dbReference type="SUPFAM" id="SSF53155">
    <property type="entry name" value="Methylated DNA-protein cysteine methyltransferase domain"/>
    <property type="match status" value="1"/>
</dbReference>
<dbReference type="PROSITE" id="PS00374">
    <property type="entry name" value="MGMT"/>
    <property type="match status" value="1"/>
</dbReference>
<organism evidence="10 11">
    <name type="scientific">Pseudaminobacter soli</name>
    <name type="common">ex Li et al. 2025</name>
    <dbReference type="NCBI Taxonomy" id="1295366"/>
    <lineage>
        <taxon>Bacteria</taxon>
        <taxon>Pseudomonadati</taxon>
        <taxon>Pseudomonadota</taxon>
        <taxon>Alphaproteobacteria</taxon>
        <taxon>Hyphomicrobiales</taxon>
        <taxon>Phyllobacteriaceae</taxon>
        <taxon>Pseudaminobacter</taxon>
    </lineage>
</organism>
<dbReference type="PANTHER" id="PTHR10815:SF5">
    <property type="entry name" value="METHYLATED-DNA--PROTEIN-CYSTEINE METHYLTRANSFERASE"/>
    <property type="match status" value="1"/>
</dbReference>
<evidence type="ECO:0000256" key="4">
    <source>
        <dbReference type="ARBA" id="ARBA00022603"/>
    </source>
</evidence>
<sequence>MTAGTQSPLALVLETLDTPLGGFTVVTDRQGWLRAAEFADRRHRLDRSLGLRFAREGFELKEGTTPANISSALRNYFDGDAGAIDRIPVVLDGTDFQNKVWNALRLVEAGRPISYSTLAARIGKPEAVRAVGAANGANPFSVVIPCHRLVGANGALTGYGGGIERKRWLIDHEASSPRLR</sequence>
<evidence type="ECO:0000313" key="10">
    <source>
        <dbReference type="EMBL" id="PSJ54938.1"/>
    </source>
</evidence>
<evidence type="ECO:0000256" key="6">
    <source>
        <dbReference type="ARBA" id="ARBA00022763"/>
    </source>
</evidence>
<dbReference type="EMBL" id="PXYL01000025">
    <property type="protein sequence ID" value="PSJ54938.1"/>
    <property type="molecule type" value="Genomic_DNA"/>
</dbReference>
<dbReference type="FunFam" id="1.10.10.10:FF:000214">
    <property type="entry name" value="Methylated-DNA--protein-cysteine methyltransferase"/>
    <property type="match status" value="1"/>
</dbReference>
<keyword evidence="11" id="KW-1185">Reference proteome</keyword>
<dbReference type="InterPro" id="IPR001497">
    <property type="entry name" value="MethylDNA_cys_MeTrfase_AS"/>
</dbReference>
<dbReference type="Proteomes" id="UP000240653">
    <property type="component" value="Unassembled WGS sequence"/>
</dbReference>
<evidence type="ECO:0000256" key="2">
    <source>
        <dbReference type="ARBA" id="ARBA00008711"/>
    </source>
</evidence>
<dbReference type="GO" id="GO:0006281">
    <property type="term" value="P:DNA repair"/>
    <property type="evidence" value="ECO:0007669"/>
    <property type="project" value="UniProtKB-KW"/>
</dbReference>
<dbReference type="NCBIfam" id="TIGR00589">
    <property type="entry name" value="ogt"/>
    <property type="match status" value="1"/>
</dbReference>
<dbReference type="AlphaFoldDB" id="A0A2P7RXJ2"/>
<dbReference type="InterPro" id="IPR036631">
    <property type="entry name" value="MGMT_N_sf"/>
</dbReference>
<evidence type="ECO:0000256" key="3">
    <source>
        <dbReference type="ARBA" id="ARBA00011918"/>
    </source>
</evidence>
<keyword evidence="7" id="KW-0234">DNA repair</keyword>
<dbReference type="InterPro" id="IPR036388">
    <property type="entry name" value="WH-like_DNA-bd_sf"/>
</dbReference>
<comment type="caution">
    <text evidence="10">The sequence shown here is derived from an EMBL/GenBank/DDBJ whole genome shotgun (WGS) entry which is preliminary data.</text>
</comment>
<accession>A0A2P7RXJ2</accession>
<evidence type="ECO:0000256" key="1">
    <source>
        <dbReference type="ARBA" id="ARBA00001286"/>
    </source>
</evidence>
<comment type="catalytic activity">
    <reaction evidence="8">
        <text>a 6-O-methyl-2'-deoxyguanosine in DNA + L-cysteinyl-[protein] = S-methyl-L-cysteinyl-[protein] + a 2'-deoxyguanosine in DNA</text>
        <dbReference type="Rhea" id="RHEA:24000"/>
        <dbReference type="Rhea" id="RHEA-COMP:10131"/>
        <dbReference type="Rhea" id="RHEA-COMP:10132"/>
        <dbReference type="Rhea" id="RHEA-COMP:11367"/>
        <dbReference type="Rhea" id="RHEA-COMP:11368"/>
        <dbReference type="ChEBI" id="CHEBI:29950"/>
        <dbReference type="ChEBI" id="CHEBI:82612"/>
        <dbReference type="ChEBI" id="CHEBI:85445"/>
        <dbReference type="ChEBI" id="CHEBI:85448"/>
        <dbReference type="EC" id="2.1.1.63"/>
    </reaction>
</comment>